<dbReference type="CDD" id="cd00956">
    <property type="entry name" value="Transaldolase_FSA"/>
    <property type="match status" value="1"/>
</dbReference>
<dbReference type="InterPro" id="IPR033919">
    <property type="entry name" value="TSA/FSA_arc/bac"/>
</dbReference>
<evidence type="ECO:0000256" key="3">
    <source>
        <dbReference type="ARBA" id="ARBA00005740"/>
    </source>
</evidence>
<dbReference type="InterPro" id="IPR001585">
    <property type="entry name" value="TAL/FSA"/>
</dbReference>
<dbReference type="RefSeq" id="WP_353893193.1">
    <property type="nucleotide sequence ID" value="NZ_CP159485.1"/>
</dbReference>
<comment type="function">
    <text evidence="9">Transaldolase is important for the balance of metabolites in the pentose-phosphate pathway.</text>
</comment>
<dbReference type="Gene3D" id="3.20.20.70">
    <property type="entry name" value="Aldolase class I"/>
    <property type="match status" value="1"/>
</dbReference>
<gene>
    <name evidence="10" type="primary">fsa</name>
    <name evidence="9" type="synonym">tal</name>
    <name evidence="10" type="ORF">PRVXH_002606</name>
</gene>
<dbReference type="SUPFAM" id="SSF51569">
    <property type="entry name" value="Aldolase"/>
    <property type="match status" value="1"/>
</dbReference>
<dbReference type="EC" id="2.2.1.2" evidence="9"/>
<evidence type="ECO:0000256" key="2">
    <source>
        <dbReference type="ARBA" id="ARBA00004857"/>
    </source>
</evidence>
<dbReference type="PANTHER" id="PTHR10683">
    <property type="entry name" value="TRANSALDOLASE"/>
    <property type="match status" value="1"/>
</dbReference>
<dbReference type="GO" id="GO:0016832">
    <property type="term" value="F:aldehyde-lyase activity"/>
    <property type="evidence" value="ECO:0007669"/>
    <property type="project" value="InterPro"/>
</dbReference>
<dbReference type="NCBIfam" id="TIGR00875">
    <property type="entry name" value="fsa_talC_mipB"/>
    <property type="match status" value="1"/>
</dbReference>
<sequence>MQFFIDTADIEQIKKANDIGIVDGVTTNPSLIAKEGRDFHQVIKEIAQIVDGPISAEVISLKWENMVKEARELVKLAPNVVVKIPMTKDGLKAVKILSKENIKTNVTLVFSTNQGVLAAKAGATYVSPFAGRLDDIGHNGIDLIAEMVEVFENYMFDTEIIAASIRHPQHVLDAMKVGGHIATVPYSVFEKMFKHPLTDKGIEAFMSDWEKFTQK</sequence>
<dbReference type="PROSITE" id="PS00958">
    <property type="entry name" value="TRANSALDOLASE_2"/>
    <property type="match status" value="1"/>
</dbReference>
<dbReference type="PANTHER" id="PTHR10683:SF36">
    <property type="entry name" value="TRANSALDOLASE"/>
    <property type="match status" value="1"/>
</dbReference>
<keyword evidence="7 9" id="KW-0704">Schiff base</keyword>
<dbReference type="HAMAP" id="MF_00494">
    <property type="entry name" value="Transaldolase_3b"/>
    <property type="match status" value="1"/>
</dbReference>
<name>A0AAU8HT24_9FIRM</name>
<evidence type="ECO:0000256" key="7">
    <source>
        <dbReference type="ARBA" id="ARBA00023270"/>
    </source>
</evidence>
<dbReference type="InterPro" id="IPR022999">
    <property type="entry name" value="Transaldolase_3B"/>
</dbReference>
<evidence type="ECO:0000256" key="6">
    <source>
        <dbReference type="ARBA" id="ARBA00023126"/>
    </source>
</evidence>
<dbReference type="GO" id="GO:0005975">
    <property type="term" value="P:carbohydrate metabolic process"/>
    <property type="evidence" value="ECO:0007669"/>
    <property type="project" value="InterPro"/>
</dbReference>
<evidence type="ECO:0000256" key="9">
    <source>
        <dbReference type="HAMAP-Rule" id="MF_00494"/>
    </source>
</evidence>
<dbReference type="FunFam" id="3.20.20.70:FF:000018">
    <property type="entry name" value="Probable transaldolase"/>
    <property type="match status" value="1"/>
</dbReference>
<keyword evidence="4 9" id="KW-0963">Cytoplasm</keyword>
<dbReference type="InterPro" id="IPR018225">
    <property type="entry name" value="Transaldolase_AS"/>
</dbReference>
<reference evidence="10" key="1">
    <citation type="journal article" date="2018" name="Antonie Van Leeuwenhoek">
        <title>Proteinivorax hydrogeniformans sp. nov., an anaerobic, haloalkaliphilic bacterium fermenting proteinaceous compounds with high hydrogen production.</title>
        <authorList>
            <person name="Boltyanskaya Y."/>
            <person name="Detkova E."/>
            <person name="Pimenov N."/>
            <person name="Kevbrin V."/>
        </authorList>
    </citation>
    <scope>NUCLEOTIDE SEQUENCE</scope>
    <source>
        <strain evidence="10">Z-710</strain>
    </source>
</reference>
<dbReference type="AlphaFoldDB" id="A0AAU8HT24"/>
<comment type="pathway">
    <text evidence="2 9">Carbohydrate degradation; pentose phosphate pathway; D-glyceraldehyde 3-phosphate and beta-D-fructose 6-phosphate from D-ribose 5-phosphate and D-xylulose 5-phosphate (non-oxidative stage): step 2/3.</text>
</comment>
<comment type="similarity">
    <text evidence="3 9">Belongs to the transaldolase family. Type 3B subfamily.</text>
</comment>
<dbReference type="InterPro" id="IPR004731">
    <property type="entry name" value="Transaldolase_3B/F6P_aldolase"/>
</dbReference>
<protein>
    <recommendedName>
        <fullName evidence="9">Probable transaldolase</fullName>
        <ecNumber evidence="9">2.2.1.2</ecNumber>
    </recommendedName>
</protein>
<feature type="active site" description="Schiff-base intermediate with substrate" evidence="9">
    <location>
        <position position="83"/>
    </location>
</feature>
<comment type="subcellular location">
    <subcellularLocation>
        <location evidence="1 9">Cytoplasm</location>
    </subcellularLocation>
</comment>
<evidence type="ECO:0000256" key="4">
    <source>
        <dbReference type="ARBA" id="ARBA00022490"/>
    </source>
</evidence>
<reference evidence="10" key="2">
    <citation type="submission" date="2024-06" db="EMBL/GenBank/DDBJ databases">
        <authorList>
            <person name="Petrova K.O."/>
            <person name="Toshchakov S.V."/>
            <person name="Boltjanskaja Y.V."/>
            <person name="Kevbrin V.V."/>
        </authorList>
    </citation>
    <scope>NUCLEOTIDE SEQUENCE</scope>
    <source>
        <strain evidence="10">Z-710</strain>
    </source>
</reference>
<accession>A0AAU8HT24</accession>
<keyword evidence="6 9" id="KW-0570">Pentose shunt</keyword>
<evidence type="ECO:0000313" key="10">
    <source>
        <dbReference type="EMBL" id="XCI28641.1"/>
    </source>
</evidence>
<dbReference type="PROSITE" id="PS01054">
    <property type="entry name" value="TRANSALDOLASE_1"/>
    <property type="match status" value="1"/>
</dbReference>
<comment type="catalytic activity">
    <reaction evidence="8 9">
        <text>D-sedoheptulose 7-phosphate + D-glyceraldehyde 3-phosphate = D-erythrose 4-phosphate + beta-D-fructose 6-phosphate</text>
        <dbReference type="Rhea" id="RHEA:17053"/>
        <dbReference type="ChEBI" id="CHEBI:16897"/>
        <dbReference type="ChEBI" id="CHEBI:57483"/>
        <dbReference type="ChEBI" id="CHEBI:57634"/>
        <dbReference type="ChEBI" id="CHEBI:59776"/>
        <dbReference type="EC" id="2.2.1.2"/>
    </reaction>
</comment>
<organism evidence="10">
    <name type="scientific">Proteinivorax hydrogeniformans</name>
    <dbReference type="NCBI Taxonomy" id="1826727"/>
    <lineage>
        <taxon>Bacteria</taxon>
        <taxon>Bacillati</taxon>
        <taxon>Bacillota</taxon>
        <taxon>Clostridia</taxon>
        <taxon>Eubacteriales</taxon>
        <taxon>Proteinivoracaceae</taxon>
        <taxon>Proteinivorax</taxon>
    </lineage>
</organism>
<dbReference type="GO" id="GO:0006098">
    <property type="term" value="P:pentose-phosphate shunt"/>
    <property type="evidence" value="ECO:0007669"/>
    <property type="project" value="UniProtKB-UniRule"/>
</dbReference>
<dbReference type="GO" id="GO:0004801">
    <property type="term" value="F:transaldolase activity"/>
    <property type="evidence" value="ECO:0007669"/>
    <property type="project" value="UniProtKB-UniRule"/>
</dbReference>
<evidence type="ECO:0000256" key="5">
    <source>
        <dbReference type="ARBA" id="ARBA00022679"/>
    </source>
</evidence>
<keyword evidence="5 9" id="KW-0808">Transferase</keyword>
<dbReference type="Pfam" id="PF00923">
    <property type="entry name" value="TAL_FSA"/>
    <property type="match status" value="1"/>
</dbReference>
<evidence type="ECO:0000256" key="1">
    <source>
        <dbReference type="ARBA" id="ARBA00004496"/>
    </source>
</evidence>
<dbReference type="InterPro" id="IPR013785">
    <property type="entry name" value="Aldolase_TIM"/>
</dbReference>
<dbReference type="EMBL" id="CP159485">
    <property type="protein sequence ID" value="XCI28641.1"/>
    <property type="molecule type" value="Genomic_DNA"/>
</dbReference>
<dbReference type="GO" id="GO:0005737">
    <property type="term" value="C:cytoplasm"/>
    <property type="evidence" value="ECO:0007669"/>
    <property type="project" value="UniProtKB-SubCell"/>
</dbReference>
<evidence type="ECO:0000256" key="8">
    <source>
        <dbReference type="ARBA" id="ARBA00048810"/>
    </source>
</evidence>
<proteinExistence type="inferred from homology"/>